<feature type="non-terminal residue" evidence="1">
    <location>
        <position position="1"/>
    </location>
</feature>
<comment type="caution">
    <text evidence="1">The sequence shown here is derived from an EMBL/GenBank/DDBJ whole genome shotgun (WGS) entry which is preliminary data.</text>
</comment>
<name>A0A8J2JMN1_9HEXA</name>
<dbReference type="Proteomes" id="UP000708208">
    <property type="component" value="Unassembled WGS sequence"/>
</dbReference>
<evidence type="ECO:0000313" key="1">
    <source>
        <dbReference type="EMBL" id="CAG7720275.1"/>
    </source>
</evidence>
<protein>
    <submittedName>
        <fullName evidence="1">Uncharacterized protein</fullName>
    </submittedName>
</protein>
<accession>A0A8J2JMN1</accession>
<sequence>EYIATTLRFKELYFIKGKDFVDKPGMRGLWYAGIKLGFTQVESHDGNTAYKVPAAGRNILKGSQFVSQNSVDRFLLGFSKL</sequence>
<proteinExistence type="predicted"/>
<dbReference type="AlphaFoldDB" id="A0A8J2JMN1"/>
<gene>
    <name evidence="1" type="ORF">AFUS01_LOCUS9561</name>
</gene>
<organism evidence="1 2">
    <name type="scientific">Allacma fusca</name>
    <dbReference type="NCBI Taxonomy" id="39272"/>
    <lineage>
        <taxon>Eukaryota</taxon>
        <taxon>Metazoa</taxon>
        <taxon>Ecdysozoa</taxon>
        <taxon>Arthropoda</taxon>
        <taxon>Hexapoda</taxon>
        <taxon>Collembola</taxon>
        <taxon>Symphypleona</taxon>
        <taxon>Sminthuridae</taxon>
        <taxon>Allacma</taxon>
    </lineage>
</organism>
<reference evidence="1" key="1">
    <citation type="submission" date="2021-06" db="EMBL/GenBank/DDBJ databases">
        <authorList>
            <person name="Hodson N. C."/>
            <person name="Mongue J. A."/>
            <person name="Jaron S. K."/>
        </authorList>
    </citation>
    <scope>NUCLEOTIDE SEQUENCE</scope>
</reference>
<keyword evidence="2" id="KW-1185">Reference proteome</keyword>
<evidence type="ECO:0000313" key="2">
    <source>
        <dbReference type="Proteomes" id="UP000708208"/>
    </source>
</evidence>
<dbReference type="EMBL" id="CAJVCH010069155">
    <property type="protein sequence ID" value="CAG7720275.1"/>
    <property type="molecule type" value="Genomic_DNA"/>
</dbReference>